<sequence>MESMLGFKDPLVDDVVEEEKSHSLKVVPWISWDEWKFVKDSLFCSSPHSVVASALRRVRIQSIHINYMKLSIDIFILAGGKMLLCNFFIEIPVNRWLYSSFSPAVVYVMLEYLLSALGSSNLVDHVEDSQSVHGTENKQTAYDDWTSVVF</sequence>
<evidence type="ECO:0000313" key="1">
    <source>
        <dbReference type="EMBL" id="KAG8375243.1"/>
    </source>
</evidence>
<gene>
    <name evidence="1" type="ORF">BUALT_Bualt10G0080000</name>
</gene>
<dbReference type="Proteomes" id="UP000826271">
    <property type="component" value="Unassembled WGS sequence"/>
</dbReference>
<proteinExistence type="predicted"/>
<protein>
    <submittedName>
        <fullName evidence="1">Uncharacterized protein</fullName>
    </submittedName>
</protein>
<reference evidence="1" key="1">
    <citation type="submission" date="2019-10" db="EMBL/GenBank/DDBJ databases">
        <authorList>
            <person name="Zhang R."/>
            <person name="Pan Y."/>
            <person name="Wang J."/>
            <person name="Ma R."/>
            <person name="Yu S."/>
        </authorList>
    </citation>
    <scope>NUCLEOTIDE SEQUENCE</scope>
    <source>
        <strain evidence="1">LA-IB0</strain>
        <tissue evidence="1">Leaf</tissue>
    </source>
</reference>
<dbReference type="EMBL" id="WHWC01000010">
    <property type="protein sequence ID" value="KAG8375243.1"/>
    <property type="molecule type" value="Genomic_DNA"/>
</dbReference>
<evidence type="ECO:0000313" key="2">
    <source>
        <dbReference type="Proteomes" id="UP000826271"/>
    </source>
</evidence>
<accession>A0AAV6WYE8</accession>
<keyword evidence="2" id="KW-1185">Reference proteome</keyword>
<comment type="caution">
    <text evidence="1">The sequence shown here is derived from an EMBL/GenBank/DDBJ whole genome shotgun (WGS) entry which is preliminary data.</text>
</comment>
<organism evidence="1 2">
    <name type="scientific">Buddleja alternifolia</name>
    <dbReference type="NCBI Taxonomy" id="168488"/>
    <lineage>
        <taxon>Eukaryota</taxon>
        <taxon>Viridiplantae</taxon>
        <taxon>Streptophyta</taxon>
        <taxon>Embryophyta</taxon>
        <taxon>Tracheophyta</taxon>
        <taxon>Spermatophyta</taxon>
        <taxon>Magnoliopsida</taxon>
        <taxon>eudicotyledons</taxon>
        <taxon>Gunneridae</taxon>
        <taxon>Pentapetalae</taxon>
        <taxon>asterids</taxon>
        <taxon>lamiids</taxon>
        <taxon>Lamiales</taxon>
        <taxon>Scrophulariaceae</taxon>
        <taxon>Buddlejeae</taxon>
        <taxon>Buddleja</taxon>
    </lineage>
</organism>
<name>A0AAV6WYE8_9LAMI</name>
<dbReference type="AlphaFoldDB" id="A0AAV6WYE8"/>